<dbReference type="STRING" id="546364.SAMN04489730_4498"/>
<dbReference type="Proteomes" id="UP000182740">
    <property type="component" value="Unassembled WGS sequence"/>
</dbReference>
<dbReference type="Pfam" id="PF05656">
    <property type="entry name" value="DUF805"/>
    <property type="match status" value="1"/>
</dbReference>
<keyword evidence="1" id="KW-0812">Transmembrane</keyword>
<evidence type="ECO:0000313" key="3">
    <source>
        <dbReference type="Proteomes" id="UP000182740"/>
    </source>
</evidence>
<gene>
    <name evidence="2" type="ORF">SAMN04489730_4498</name>
</gene>
<dbReference type="OrthoDB" id="9812349at2"/>
<keyword evidence="3" id="KW-1185">Reference proteome</keyword>
<accession>A0A1K1S2M0</accession>
<feature type="transmembrane region" description="Helical" evidence="1">
    <location>
        <begin position="76"/>
        <end position="95"/>
    </location>
</feature>
<sequence length="122" mass="13369">MDLRSAFASCVRWCVRFRGRATRREFWLLFLGCLGANGLAVALDDALLLDMCLLLVVPLVSVGVRRLHDTGRAGGWLWLALFVWGLPVAGVFLAGRSEPHVNRYGPPPLSLGIAAVPADRDR</sequence>
<evidence type="ECO:0000256" key="1">
    <source>
        <dbReference type="SAM" id="Phobius"/>
    </source>
</evidence>
<keyword evidence="1" id="KW-0472">Membrane</keyword>
<reference evidence="3" key="1">
    <citation type="submission" date="2016-11" db="EMBL/GenBank/DDBJ databases">
        <authorList>
            <person name="Varghese N."/>
            <person name="Submissions S."/>
        </authorList>
    </citation>
    <scope>NUCLEOTIDE SEQUENCE [LARGE SCALE GENOMIC DNA]</scope>
    <source>
        <strain evidence="3">DSM 44671</strain>
    </source>
</reference>
<feature type="transmembrane region" description="Helical" evidence="1">
    <location>
        <begin position="26"/>
        <end position="42"/>
    </location>
</feature>
<dbReference type="PANTHER" id="PTHR34980:SF2">
    <property type="entry name" value="INNER MEMBRANE PROTEIN YHAH-RELATED"/>
    <property type="match status" value="1"/>
</dbReference>
<name>A0A1K1S2M0_9PSEU</name>
<dbReference type="AlphaFoldDB" id="A0A1K1S2M0"/>
<dbReference type="EMBL" id="FPJG01000006">
    <property type="protein sequence ID" value="SFW78327.1"/>
    <property type="molecule type" value="Genomic_DNA"/>
</dbReference>
<evidence type="ECO:0000313" key="2">
    <source>
        <dbReference type="EMBL" id="SFW78327.1"/>
    </source>
</evidence>
<dbReference type="PANTHER" id="PTHR34980">
    <property type="entry name" value="INNER MEMBRANE PROTEIN-RELATED-RELATED"/>
    <property type="match status" value="1"/>
</dbReference>
<protein>
    <submittedName>
        <fullName evidence="2">Uncharacterized membrane protein YhaH, DUF805 family</fullName>
    </submittedName>
</protein>
<keyword evidence="1" id="KW-1133">Transmembrane helix</keyword>
<dbReference type="GO" id="GO:0005886">
    <property type="term" value="C:plasma membrane"/>
    <property type="evidence" value="ECO:0007669"/>
    <property type="project" value="TreeGrafter"/>
</dbReference>
<dbReference type="InterPro" id="IPR008523">
    <property type="entry name" value="DUF805"/>
</dbReference>
<dbReference type="RefSeq" id="WP_072478116.1">
    <property type="nucleotide sequence ID" value="NZ_FPJG01000006.1"/>
</dbReference>
<feature type="transmembrane region" description="Helical" evidence="1">
    <location>
        <begin position="48"/>
        <end position="64"/>
    </location>
</feature>
<proteinExistence type="predicted"/>
<organism evidence="2 3">
    <name type="scientific">Amycolatopsis australiensis</name>
    <dbReference type="NCBI Taxonomy" id="546364"/>
    <lineage>
        <taxon>Bacteria</taxon>
        <taxon>Bacillati</taxon>
        <taxon>Actinomycetota</taxon>
        <taxon>Actinomycetes</taxon>
        <taxon>Pseudonocardiales</taxon>
        <taxon>Pseudonocardiaceae</taxon>
        <taxon>Amycolatopsis</taxon>
    </lineage>
</organism>